<dbReference type="SMART" id="SM00320">
    <property type="entry name" value="WD40"/>
    <property type="match status" value="6"/>
</dbReference>
<evidence type="ECO:0000259" key="3">
    <source>
        <dbReference type="Pfam" id="PF22939"/>
    </source>
</evidence>
<sequence>MPDNISIRSFRRKESDLSSIDDPPTRSSSFAYGSSLFSKATIIRDDGVDDSKGPLGFNLLHCPSEAFIDFIFVHGLGGGSRKTWSKTSSLTHFWPQEWLPKDPAFKCVRVHSFGYDSDWAKGKGGCQNVHHFGKSLLGELSTSPHVGHSTTPIVLIGHSMGGLVIKKAYMLARQDPTYETLAAKFHTICFLATPHRGSDSAKLLSDILQAAYSSRAYVEDLKRSSGAIQIINDEFRNYSARLKLWSFYETQKLNMGGPFSTLIVAPESATLGYPDEKQMPMNADHRSICKFDTIKDPNYLVIRNALAAIVSNISTSSLESTDDLQRSQLKCLSKYLGVSGIPEDDLASAEDARIPGTCKWFQAKNAYVKWQDFTVDTPSVLWVKGKPAAGKSILAGSVIRQLQTVNTNCSYFFFKHGDKAKSRLSACLRSLAFQMACTHLQIREKLLEMQKDEIIIDKDNERTIWRTLFVSGIFTVPFSAHYWVIDGLDECLAFSSFLDTMLAKLDISLPLRHLITSRESSEFDKSFVSLGTDRVQSEKIETEDTLPDIRLLVEIKARSLIVMDDDDRAILIKKILEKSRGSFLWTVLVLNELSSSHSAEEINQVLDDVPRDMEPLYQRTLGLMSQAGRGKKLANAILTWVACARKPLNTDELDGALKLDIKDEFLNLEKSIVALCGQLVTVDRFGKVQMIHETAREYLLKEDLDSEFAINKREAHTRIARACLIYLTGPEMRPPRSGRRTIDPVKKTSFSMYACEAFSYHLSKSDPFSNEILVLVDKFLRSNVLSWIELVAQTQDLILLIRAANDLRTYLKISSAELNPLGKELRIIRSWTTDMIRIAAKFSDALILSPSAIFSLVLPFCPTGSAAYRTANTGKRLSVLGLSNSQWDDRLACIDFRQGQASALCVGDDFVAVGLTTGTVSLYHGTSCQEYKTLHHGEAVRLLKFRSKSSFMASCGLKTIRIWDIRNGETVYTFEAPPRPIFLEFDQNFLIAASYKNYLTSWDLGNEGARQPDRIWNDSGEYRQTPLRRPPSAISISLSHKMMAIAYSGQSITLWDLEGDAYYGTCGKKLPSGETSTHVVSALVFNPNINTGLLAVSYLDGELVLVDPFSDQELESVHANCHTLAASPDGRLLAGGAGFGTIHIYGFDTLKLLYRVKSSNLYIKQLAFSKDTLHFADIRGSQCNIWEPALLLRDLVGDDSSEGSSTSVLEAVVPDAKAKISAMVLNSKGDVVFCGKEDGSVCAYDLKTGAHLRTLYSHKSQIRILAWSTVSNTLISIDSSNGIHARSIRKTQSEGCLADQVLFQSRLDSGKSITQVLLGEAAGKLVLSTRESDHFWNINGHEEKVQTYSKTPGIRKWTHYPQSPLHMICIEATVVRLYAWSDWSETSVISLNMDTERLQLKSASAHILSGRLQILIEQSELDGSASTSGLHLFDATALSIGNDSAKETIQDEKKREGTKGGLENSTLEVAPSSRILSPQFASLARLVAHVIGLDGNGKLVFLDSQSWVCSADLENFGVSPSLYMRHFFVPYDWFSGTRIIISAHTKRDVLFARNEDVAIIKGGLDHVEKIHTQ</sequence>
<dbReference type="Proteomes" id="UP000469558">
    <property type="component" value="Unassembled WGS sequence"/>
</dbReference>
<dbReference type="Gene3D" id="2.130.10.10">
    <property type="entry name" value="YVTN repeat-like/Quinoprotein amine dehydrogenase"/>
    <property type="match status" value="2"/>
</dbReference>
<evidence type="ECO:0000313" key="5">
    <source>
        <dbReference type="EMBL" id="TVY71558.1"/>
    </source>
</evidence>
<feature type="compositionally biased region" description="Basic and acidic residues" evidence="2">
    <location>
        <begin position="1445"/>
        <end position="1458"/>
    </location>
</feature>
<comment type="caution">
    <text evidence="5">The sequence shown here is derived from an EMBL/GenBank/DDBJ whole genome shotgun (WGS) entry which is preliminary data.</text>
</comment>
<dbReference type="SUPFAM" id="SSF52540">
    <property type="entry name" value="P-loop containing nucleoside triphosphate hydrolases"/>
    <property type="match status" value="1"/>
</dbReference>
<dbReference type="Gene3D" id="3.40.50.1820">
    <property type="entry name" value="alpha/beta hydrolase"/>
    <property type="match status" value="1"/>
</dbReference>
<evidence type="ECO:0000259" key="4">
    <source>
        <dbReference type="Pfam" id="PF24883"/>
    </source>
</evidence>
<accession>A0A8T9C6J4</accession>
<protein>
    <submittedName>
        <fullName evidence="5">Vegetative incompatibility protein HET-E-1</fullName>
    </submittedName>
</protein>
<organism evidence="5 6">
    <name type="scientific">Lachnellula suecica</name>
    <dbReference type="NCBI Taxonomy" id="602035"/>
    <lineage>
        <taxon>Eukaryota</taxon>
        <taxon>Fungi</taxon>
        <taxon>Dikarya</taxon>
        <taxon>Ascomycota</taxon>
        <taxon>Pezizomycotina</taxon>
        <taxon>Leotiomycetes</taxon>
        <taxon>Helotiales</taxon>
        <taxon>Lachnaceae</taxon>
        <taxon>Lachnellula</taxon>
    </lineage>
</organism>
<proteinExistence type="predicted"/>
<dbReference type="InterPro" id="IPR029058">
    <property type="entry name" value="AB_hydrolase_fold"/>
</dbReference>
<dbReference type="SUPFAM" id="SSF53474">
    <property type="entry name" value="alpha/beta-Hydrolases"/>
    <property type="match status" value="1"/>
</dbReference>
<feature type="domain" description="GPI inositol-deacylase winged helix" evidence="3">
    <location>
        <begin position="623"/>
        <end position="711"/>
    </location>
</feature>
<dbReference type="InterPro" id="IPR027417">
    <property type="entry name" value="P-loop_NTPase"/>
</dbReference>
<name>A0A8T9C6J4_9HELO</name>
<dbReference type="Pfam" id="PF00400">
    <property type="entry name" value="WD40"/>
    <property type="match status" value="1"/>
</dbReference>
<dbReference type="EMBL" id="QGMK01001185">
    <property type="protein sequence ID" value="TVY71558.1"/>
    <property type="molecule type" value="Genomic_DNA"/>
</dbReference>
<dbReference type="Pfam" id="PF22939">
    <property type="entry name" value="WHD_GPIID"/>
    <property type="match status" value="1"/>
</dbReference>
<keyword evidence="6" id="KW-1185">Reference proteome</keyword>
<dbReference type="PANTHER" id="PTHR10039:SF16">
    <property type="entry name" value="GPI INOSITOL-DEACYLASE"/>
    <property type="match status" value="1"/>
</dbReference>
<dbReference type="OrthoDB" id="194358at2759"/>
<evidence type="ECO:0000313" key="6">
    <source>
        <dbReference type="Proteomes" id="UP000469558"/>
    </source>
</evidence>
<feature type="region of interest" description="Disordered" evidence="2">
    <location>
        <begin position="1445"/>
        <end position="1464"/>
    </location>
</feature>
<dbReference type="InterPro" id="IPR001680">
    <property type="entry name" value="WD40_rpt"/>
</dbReference>
<dbReference type="Pfam" id="PF24883">
    <property type="entry name" value="NPHP3_N"/>
    <property type="match status" value="1"/>
</dbReference>
<evidence type="ECO:0000256" key="1">
    <source>
        <dbReference type="ARBA" id="ARBA00022737"/>
    </source>
</evidence>
<feature type="domain" description="Nephrocystin 3-like N-terminal" evidence="4">
    <location>
        <begin position="356"/>
        <end position="518"/>
    </location>
</feature>
<dbReference type="SUPFAM" id="SSF50978">
    <property type="entry name" value="WD40 repeat-like"/>
    <property type="match status" value="2"/>
</dbReference>
<dbReference type="InterPro" id="IPR015943">
    <property type="entry name" value="WD40/YVTN_repeat-like_dom_sf"/>
</dbReference>
<keyword evidence="1" id="KW-0677">Repeat</keyword>
<dbReference type="InterPro" id="IPR056884">
    <property type="entry name" value="NPHP3-like_N"/>
</dbReference>
<reference evidence="5 6" key="1">
    <citation type="submission" date="2018-05" db="EMBL/GenBank/DDBJ databases">
        <title>Genome sequencing and assembly of the regulated plant pathogen Lachnellula willkommii and related sister species for the development of diagnostic species identification markers.</title>
        <authorList>
            <person name="Giroux E."/>
            <person name="Bilodeau G."/>
        </authorList>
    </citation>
    <scope>NUCLEOTIDE SEQUENCE [LARGE SCALE GENOMIC DNA]</scope>
    <source>
        <strain evidence="5 6">CBS 268.59</strain>
    </source>
</reference>
<evidence type="ECO:0000256" key="2">
    <source>
        <dbReference type="SAM" id="MobiDB-lite"/>
    </source>
</evidence>
<dbReference type="InterPro" id="IPR036322">
    <property type="entry name" value="WD40_repeat_dom_sf"/>
</dbReference>
<gene>
    <name evidence="5" type="primary">HET-E1_14</name>
    <name evidence="5" type="ORF">LSUE1_G006170</name>
</gene>
<dbReference type="PANTHER" id="PTHR10039">
    <property type="entry name" value="AMELOGENIN"/>
    <property type="match status" value="1"/>
</dbReference>
<dbReference type="InterPro" id="IPR054471">
    <property type="entry name" value="GPIID_WHD"/>
</dbReference>